<dbReference type="PANTHER" id="PTHR38588">
    <property type="entry name" value="BLL0334 PROTEIN"/>
    <property type="match status" value="1"/>
</dbReference>
<dbReference type="Gene3D" id="3.30.530.20">
    <property type="match status" value="1"/>
</dbReference>
<feature type="transmembrane region" description="Helical" evidence="2">
    <location>
        <begin position="203"/>
        <end position="221"/>
    </location>
</feature>
<dbReference type="PANTHER" id="PTHR38588:SF1">
    <property type="entry name" value="BLL0334 PROTEIN"/>
    <property type="match status" value="1"/>
</dbReference>
<dbReference type="InterPro" id="IPR010419">
    <property type="entry name" value="CO_DH_gsu"/>
</dbReference>
<proteinExistence type="predicted"/>
<dbReference type="InterPro" id="IPR023393">
    <property type="entry name" value="START-like_dom_sf"/>
</dbReference>
<evidence type="ECO:0000256" key="1">
    <source>
        <dbReference type="SAM" id="MobiDB-lite"/>
    </source>
</evidence>
<dbReference type="Pfam" id="PF06240">
    <property type="entry name" value="COXG"/>
    <property type="match status" value="1"/>
</dbReference>
<keyword evidence="2" id="KW-0812">Transmembrane</keyword>
<evidence type="ECO:0000313" key="3">
    <source>
        <dbReference type="EMBL" id="UGS35930.1"/>
    </source>
</evidence>
<dbReference type="KEGG" id="sbae:DSM104329_02327"/>
<name>A0A9E6XX01_9ACTN</name>
<dbReference type="RefSeq" id="WP_259315608.1">
    <property type="nucleotide sequence ID" value="NZ_CP087164.1"/>
</dbReference>
<evidence type="ECO:0000313" key="4">
    <source>
        <dbReference type="Proteomes" id="UP001162834"/>
    </source>
</evidence>
<sequence length="223" mass="23227">MELTNEFTVAAPIGEAWPLLTDIERIAPCVPGFRLTGSSDGEYQGTMKVKVGAVQTTYECVVRFVEFDEEQHRAVIAAQGKEVRGQGGVTASITSTLSPEGDGTRATVVTNLDVTGRVAQFGRGILADVSNRLVKQFVAKLETTMLEPDPRPAEGPASGRGGATSSGSAASPPTSSASAAAPPGDDEALNLLSVAGAPMVKRLVVPALLLLMLVLVLRALARR</sequence>
<organism evidence="3 4">
    <name type="scientific">Capillimicrobium parvum</name>
    <dbReference type="NCBI Taxonomy" id="2884022"/>
    <lineage>
        <taxon>Bacteria</taxon>
        <taxon>Bacillati</taxon>
        <taxon>Actinomycetota</taxon>
        <taxon>Thermoleophilia</taxon>
        <taxon>Solirubrobacterales</taxon>
        <taxon>Capillimicrobiaceae</taxon>
        <taxon>Capillimicrobium</taxon>
    </lineage>
</organism>
<protein>
    <recommendedName>
        <fullName evidence="5">Carbon monoxide dehydrogenase</fullName>
    </recommendedName>
</protein>
<evidence type="ECO:0000256" key="2">
    <source>
        <dbReference type="SAM" id="Phobius"/>
    </source>
</evidence>
<keyword evidence="4" id="KW-1185">Reference proteome</keyword>
<keyword evidence="2" id="KW-1133">Transmembrane helix</keyword>
<dbReference type="SUPFAM" id="SSF55961">
    <property type="entry name" value="Bet v1-like"/>
    <property type="match status" value="1"/>
</dbReference>
<dbReference type="EMBL" id="CP087164">
    <property type="protein sequence ID" value="UGS35930.1"/>
    <property type="molecule type" value="Genomic_DNA"/>
</dbReference>
<gene>
    <name evidence="3" type="ORF">DSM104329_02327</name>
</gene>
<evidence type="ECO:0008006" key="5">
    <source>
        <dbReference type="Google" id="ProtNLM"/>
    </source>
</evidence>
<feature type="compositionally biased region" description="Low complexity" evidence="1">
    <location>
        <begin position="165"/>
        <end position="182"/>
    </location>
</feature>
<keyword evidence="2" id="KW-0472">Membrane</keyword>
<dbReference type="CDD" id="cd07823">
    <property type="entry name" value="SRPBCC_5"/>
    <property type="match status" value="1"/>
</dbReference>
<reference evidence="3" key="1">
    <citation type="journal article" date="2022" name="Int. J. Syst. Evol. Microbiol.">
        <title>Pseudomonas aegrilactucae sp. nov. and Pseudomonas morbosilactucae sp. nov., pathogens causing bacterial rot of lettuce in Japan.</title>
        <authorList>
            <person name="Sawada H."/>
            <person name="Fujikawa T."/>
            <person name="Satou M."/>
        </authorList>
    </citation>
    <scope>NUCLEOTIDE SEQUENCE</scope>
    <source>
        <strain evidence="3">0166_1</strain>
    </source>
</reference>
<dbReference type="Proteomes" id="UP001162834">
    <property type="component" value="Chromosome"/>
</dbReference>
<accession>A0A9E6XX01</accession>
<feature type="region of interest" description="Disordered" evidence="1">
    <location>
        <begin position="145"/>
        <end position="182"/>
    </location>
</feature>
<dbReference type="AlphaFoldDB" id="A0A9E6XX01"/>